<dbReference type="KEGG" id="pfus:ADJ77_07335"/>
<evidence type="ECO:0000313" key="2">
    <source>
        <dbReference type="Proteomes" id="UP000060345"/>
    </source>
</evidence>
<dbReference type="OrthoDB" id="1067834at2"/>
<dbReference type="Proteomes" id="UP000060345">
    <property type="component" value="Chromosome 1"/>
</dbReference>
<name>A0A0K1NLN1_9BACT</name>
<dbReference type="PROSITE" id="PS51257">
    <property type="entry name" value="PROKAR_LIPOPROTEIN"/>
    <property type="match status" value="1"/>
</dbReference>
<proteinExistence type="predicted"/>
<reference evidence="1 2" key="1">
    <citation type="submission" date="2015-07" db="EMBL/GenBank/DDBJ databases">
        <authorList>
            <person name="Noorani M."/>
        </authorList>
    </citation>
    <scope>NUCLEOTIDE SEQUENCE [LARGE SCALE GENOMIC DNA]</scope>
    <source>
        <strain evidence="1 2">W1435</strain>
    </source>
</reference>
<organism evidence="1 2">
    <name type="scientific">Prevotella fusca JCM 17724</name>
    <dbReference type="NCBI Taxonomy" id="1236517"/>
    <lineage>
        <taxon>Bacteria</taxon>
        <taxon>Pseudomonadati</taxon>
        <taxon>Bacteroidota</taxon>
        <taxon>Bacteroidia</taxon>
        <taxon>Bacteroidales</taxon>
        <taxon>Prevotellaceae</taxon>
        <taxon>Prevotella</taxon>
    </lineage>
</organism>
<accession>A0A0K1NLN1</accession>
<dbReference type="STRING" id="1236517.ADJ77_07335"/>
<sequence length="260" mass="29151">MLKSIKHIIIMRIKSLFFLLSLCMILLSCTDKKPVGQEQGASVQQADSMPVKRVDSVEVVKKKPLTYKILVPFAYRFCNPDTLINKNWVELYKDGKDYYVGKARYSIQKKEDACVGGMTPHLSGKRNTILFVNQLPINLGKVKTADVEISDTIFLAPGTTSRFAFAGKRYELEAKAQGEDVYKNYTLLLNGERICRETEVDGAYFRLLFAGDLDGDGKLDLVLSLPLHYENLRIVMFLSSCAPPGLQMGKAAEIVDDFSC</sequence>
<dbReference type="EMBL" id="CP012074">
    <property type="protein sequence ID" value="AKU69581.1"/>
    <property type="molecule type" value="Genomic_DNA"/>
</dbReference>
<dbReference type="AlphaFoldDB" id="A0A0K1NLN1"/>
<evidence type="ECO:0000313" key="1">
    <source>
        <dbReference type="EMBL" id="AKU69581.1"/>
    </source>
</evidence>
<gene>
    <name evidence="1" type="ORF">ADJ77_07335</name>
</gene>
<protein>
    <recommendedName>
        <fullName evidence="3">Lipoprotein</fullName>
    </recommendedName>
</protein>
<evidence type="ECO:0008006" key="3">
    <source>
        <dbReference type="Google" id="ProtNLM"/>
    </source>
</evidence>